<evidence type="ECO:0000313" key="2">
    <source>
        <dbReference type="Proteomes" id="UP001139494"/>
    </source>
</evidence>
<dbReference type="RefSeq" id="WP_256031230.1">
    <property type="nucleotide sequence ID" value="NZ_JAHLKM010000047.1"/>
</dbReference>
<reference evidence="1" key="1">
    <citation type="journal article" date="2023" name="Front. Microbiol.">
        <title>Genomic-based phylogenetic and metabolic analyses of the genus Natronomonas, and description of Natronomonas aquatica sp. nov.</title>
        <authorList>
            <person name="Garcia-Roldan A."/>
            <person name="Duran-Viseras A."/>
            <person name="de la Haba R.R."/>
            <person name="Corral P."/>
            <person name="Sanchez-Porro C."/>
            <person name="Ventosa A."/>
        </authorList>
    </citation>
    <scope>NUCLEOTIDE SEQUENCE</scope>
    <source>
        <strain evidence="1">F2-12</strain>
    </source>
</reference>
<protein>
    <submittedName>
        <fullName evidence="1">Uncharacterized protein</fullName>
    </submittedName>
</protein>
<proteinExistence type="predicted"/>
<name>A0A9R1CWA6_9EURY</name>
<comment type="caution">
    <text evidence="1">The sequence shown here is derived from an EMBL/GenBank/DDBJ whole genome shotgun (WGS) entry which is preliminary data.</text>
</comment>
<dbReference type="EMBL" id="JAHLKM010000047">
    <property type="protein sequence ID" value="MCQ4334932.1"/>
    <property type="molecule type" value="Genomic_DNA"/>
</dbReference>
<accession>A0A9R1CWA6</accession>
<evidence type="ECO:0000313" key="1">
    <source>
        <dbReference type="EMBL" id="MCQ4334932.1"/>
    </source>
</evidence>
<gene>
    <name evidence="1" type="ORF">KM295_15885</name>
</gene>
<sequence>MVEVENTNNQNKASLRDQHWEKAREHLTGADKVPVTAVAGFLYRDFALEYDFMPDGEDLVNVFRDEFGYDSDDPDERAEFDHLYTTDDIEIVNEDFTQI</sequence>
<dbReference type="Proteomes" id="UP001139494">
    <property type="component" value="Unassembled WGS sequence"/>
</dbReference>
<organism evidence="1 2">
    <name type="scientific">Natronomonas aquatica</name>
    <dbReference type="NCBI Taxonomy" id="2841590"/>
    <lineage>
        <taxon>Archaea</taxon>
        <taxon>Methanobacteriati</taxon>
        <taxon>Methanobacteriota</taxon>
        <taxon>Stenosarchaea group</taxon>
        <taxon>Halobacteria</taxon>
        <taxon>Halobacteriales</taxon>
        <taxon>Natronomonadaceae</taxon>
        <taxon>Natronomonas</taxon>
    </lineage>
</organism>
<keyword evidence="2" id="KW-1185">Reference proteome</keyword>
<dbReference type="AlphaFoldDB" id="A0A9R1CWA6"/>